<feature type="domain" description="Alpha-D-phosphohexomutase C-terminal" evidence="8">
    <location>
        <begin position="391"/>
        <end position="433"/>
    </location>
</feature>
<dbReference type="PANTHER" id="PTHR43771:SF1">
    <property type="entry name" value="PHOSPHOMANNOMUTASE"/>
    <property type="match status" value="1"/>
</dbReference>
<evidence type="ECO:0008006" key="14">
    <source>
        <dbReference type="Google" id="ProtNLM"/>
    </source>
</evidence>
<dbReference type="Proteomes" id="UP000177122">
    <property type="component" value="Unassembled WGS sequence"/>
</dbReference>
<dbReference type="PANTHER" id="PTHR43771">
    <property type="entry name" value="PHOSPHOMANNOMUTASE"/>
    <property type="match status" value="1"/>
</dbReference>
<dbReference type="InterPro" id="IPR005841">
    <property type="entry name" value="Alpha-D-phosphohexomutase_SF"/>
</dbReference>
<evidence type="ECO:0000259" key="11">
    <source>
        <dbReference type="Pfam" id="PF02880"/>
    </source>
</evidence>
<comment type="similarity">
    <text evidence="2 7">Belongs to the phosphohexose mutase family.</text>
</comment>
<evidence type="ECO:0000256" key="1">
    <source>
        <dbReference type="ARBA" id="ARBA00001946"/>
    </source>
</evidence>
<comment type="cofactor">
    <cofactor evidence="1">
        <name>Mg(2+)</name>
        <dbReference type="ChEBI" id="CHEBI:18420"/>
    </cofactor>
</comment>
<evidence type="ECO:0000259" key="9">
    <source>
        <dbReference type="Pfam" id="PF02878"/>
    </source>
</evidence>
<name>A0A1G2CZZ6_9BACT</name>
<dbReference type="InterPro" id="IPR005846">
    <property type="entry name" value="A-D-PHexomutase_a/b/a-III"/>
</dbReference>
<dbReference type="Pfam" id="PF00408">
    <property type="entry name" value="PGM_PMM_IV"/>
    <property type="match status" value="1"/>
</dbReference>
<dbReference type="AlphaFoldDB" id="A0A1G2CZZ6"/>
<feature type="domain" description="Alpha-D-phosphohexomutase alpha/beta/alpha" evidence="11">
    <location>
        <begin position="256"/>
        <end position="365"/>
    </location>
</feature>
<dbReference type="Pfam" id="PF02880">
    <property type="entry name" value="PGM_PMM_III"/>
    <property type="match status" value="1"/>
</dbReference>
<dbReference type="InterPro" id="IPR016066">
    <property type="entry name" value="A-D-PHexomutase_CS"/>
</dbReference>
<evidence type="ECO:0000256" key="4">
    <source>
        <dbReference type="ARBA" id="ARBA00022723"/>
    </source>
</evidence>
<evidence type="ECO:0000259" key="8">
    <source>
        <dbReference type="Pfam" id="PF00408"/>
    </source>
</evidence>
<dbReference type="SUPFAM" id="SSF55957">
    <property type="entry name" value="Phosphoglucomutase, C-terminal domain"/>
    <property type="match status" value="1"/>
</dbReference>
<dbReference type="GO" id="GO:0000287">
    <property type="term" value="F:magnesium ion binding"/>
    <property type="evidence" value="ECO:0007669"/>
    <property type="project" value="InterPro"/>
</dbReference>
<keyword evidence="5 7" id="KW-0460">Magnesium</keyword>
<dbReference type="Gene3D" id="3.30.310.50">
    <property type="entry name" value="Alpha-D-phosphohexomutase, C-terminal domain"/>
    <property type="match status" value="1"/>
</dbReference>
<dbReference type="InterPro" id="IPR005845">
    <property type="entry name" value="A-D-PHexomutase_a/b/a-II"/>
</dbReference>
<feature type="domain" description="Alpha-D-phosphohexomutase alpha/beta/alpha" evidence="9">
    <location>
        <begin position="3"/>
        <end position="130"/>
    </location>
</feature>
<dbReference type="EMBL" id="MHLI01000004">
    <property type="protein sequence ID" value="OGZ06240.1"/>
    <property type="molecule type" value="Genomic_DNA"/>
</dbReference>
<reference evidence="12 13" key="1">
    <citation type="journal article" date="2016" name="Nat. Commun.">
        <title>Thousands of microbial genomes shed light on interconnected biogeochemical processes in an aquifer system.</title>
        <authorList>
            <person name="Anantharaman K."/>
            <person name="Brown C.T."/>
            <person name="Hug L.A."/>
            <person name="Sharon I."/>
            <person name="Castelle C.J."/>
            <person name="Probst A.J."/>
            <person name="Thomas B.C."/>
            <person name="Singh A."/>
            <person name="Wilkins M.J."/>
            <person name="Karaoz U."/>
            <person name="Brodie E.L."/>
            <person name="Williams K.H."/>
            <person name="Hubbard S.S."/>
            <person name="Banfield J.F."/>
        </authorList>
    </citation>
    <scope>NUCLEOTIDE SEQUENCE [LARGE SCALE GENOMIC DNA]</scope>
</reference>
<evidence type="ECO:0000256" key="7">
    <source>
        <dbReference type="RuleBase" id="RU004326"/>
    </source>
</evidence>
<organism evidence="12 13">
    <name type="scientific">Candidatus Lloydbacteria bacterium RIFCSPHIGHO2_01_FULL_49_22</name>
    <dbReference type="NCBI Taxonomy" id="1798658"/>
    <lineage>
        <taxon>Bacteria</taxon>
        <taxon>Candidatus Lloydiibacteriota</taxon>
    </lineage>
</organism>
<dbReference type="InterPro" id="IPR036900">
    <property type="entry name" value="A-D-PHexomutase_C_sf"/>
</dbReference>
<evidence type="ECO:0000256" key="5">
    <source>
        <dbReference type="ARBA" id="ARBA00022842"/>
    </source>
</evidence>
<evidence type="ECO:0000313" key="12">
    <source>
        <dbReference type="EMBL" id="OGZ06240.1"/>
    </source>
</evidence>
<evidence type="ECO:0000256" key="3">
    <source>
        <dbReference type="ARBA" id="ARBA00022553"/>
    </source>
</evidence>
<dbReference type="PRINTS" id="PR00509">
    <property type="entry name" value="PGMPMM"/>
</dbReference>
<dbReference type="CDD" id="cd03089">
    <property type="entry name" value="PMM_PGM"/>
    <property type="match status" value="1"/>
</dbReference>
<comment type="caution">
    <text evidence="12">The sequence shown here is derived from an EMBL/GenBank/DDBJ whole genome shotgun (WGS) entry which is preliminary data.</text>
</comment>
<dbReference type="Gene3D" id="3.40.120.10">
    <property type="entry name" value="Alpha-D-Glucose-1,6-Bisphosphate, subunit A, domain 3"/>
    <property type="match status" value="3"/>
</dbReference>
<dbReference type="GO" id="GO:0016868">
    <property type="term" value="F:intramolecular phosphotransferase activity"/>
    <property type="evidence" value="ECO:0007669"/>
    <property type="project" value="InterPro"/>
</dbReference>
<evidence type="ECO:0000259" key="10">
    <source>
        <dbReference type="Pfam" id="PF02879"/>
    </source>
</evidence>
<dbReference type="InterPro" id="IPR005843">
    <property type="entry name" value="A-D-PHexomutase_C"/>
</dbReference>
<evidence type="ECO:0000256" key="6">
    <source>
        <dbReference type="ARBA" id="ARBA00023235"/>
    </source>
</evidence>
<dbReference type="GO" id="GO:0005975">
    <property type="term" value="P:carbohydrate metabolic process"/>
    <property type="evidence" value="ECO:0007669"/>
    <property type="project" value="InterPro"/>
</dbReference>
<protein>
    <recommendedName>
        <fullName evidence="14">Phosphomannomutase/phosphoglucomutase</fullName>
    </recommendedName>
</protein>
<gene>
    <name evidence="12" type="ORF">A2845_00330</name>
</gene>
<keyword evidence="6" id="KW-0413">Isomerase</keyword>
<evidence type="ECO:0000313" key="13">
    <source>
        <dbReference type="Proteomes" id="UP000177122"/>
    </source>
</evidence>
<sequence>MTNIFKSYDIRGVYPSELNEEIIEKIGHATVIKLRAKSLAVGRDNRDSSPSLFDAFTRGAMDEGCTIIDLGLVSTPMLYFASATLSVDGAVMITASHNPGQYNGLKICQENAIPLGLNSGLSDIRDIMMKSNFKKDGERGNMTTRSITADYHSFLLSFADLHDMNFRLAFDPAHAMGVLELPIFHQIKNIEIVGSLYDTLEAPGTCPHEANPLNTETLEELSLLVKEKKADMGVAFDGDADRVGFVDELGNPVPMDLITAIIAPEVLRRHPGATILYDLRSSRTVKEEIEAAGGIAKECMVGHANIKKHMRETGAVFAGELSGHYYFTENGYAAEMGALPAILIMNIMASSGKKLSELVQHVSRYAHSGELNFAIKNSAALFTITKEKYADGKLDTLDGIKISYPNWWFSLRASNTEPLVRLNIEGDTSMILEDKKLELLSLINLVK</sequence>
<dbReference type="PROSITE" id="PS00710">
    <property type="entry name" value="PGM_PMM"/>
    <property type="match status" value="1"/>
</dbReference>
<accession>A0A1G2CZZ6</accession>
<dbReference type="InterPro" id="IPR016055">
    <property type="entry name" value="A-D-PHexomutase_a/b/a-I/II/III"/>
</dbReference>
<feature type="domain" description="Alpha-D-phosphohexomutase alpha/beta/alpha" evidence="10">
    <location>
        <begin position="151"/>
        <end position="250"/>
    </location>
</feature>
<dbReference type="InterPro" id="IPR005844">
    <property type="entry name" value="A-D-PHexomutase_a/b/a-I"/>
</dbReference>
<dbReference type="SUPFAM" id="SSF53738">
    <property type="entry name" value="Phosphoglucomutase, first 3 domains"/>
    <property type="match status" value="3"/>
</dbReference>
<keyword evidence="3" id="KW-0597">Phosphoprotein</keyword>
<keyword evidence="4 7" id="KW-0479">Metal-binding</keyword>
<evidence type="ECO:0000256" key="2">
    <source>
        <dbReference type="ARBA" id="ARBA00010231"/>
    </source>
</evidence>
<dbReference type="Pfam" id="PF02879">
    <property type="entry name" value="PGM_PMM_II"/>
    <property type="match status" value="1"/>
</dbReference>
<dbReference type="Pfam" id="PF02878">
    <property type="entry name" value="PGM_PMM_I"/>
    <property type="match status" value="1"/>
</dbReference>
<proteinExistence type="inferred from homology"/>